<feature type="domain" description="Tyr recombinase" evidence="8">
    <location>
        <begin position="167"/>
        <end position="361"/>
    </location>
</feature>
<dbReference type="InterPro" id="IPR050090">
    <property type="entry name" value="Tyrosine_recombinase_XerCD"/>
</dbReference>
<dbReference type="GO" id="GO:0016787">
    <property type="term" value="F:hydrolase activity"/>
    <property type="evidence" value="ECO:0007669"/>
    <property type="project" value="UniProtKB-KW"/>
</dbReference>
<dbReference type="SUPFAM" id="SSF56349">
    <property type="entry name" value="DNA breaking-rejoining enzymes"/>
    <property type="match status" value="1"/>
</dbReference>
<dbReference type="GO" id="GO:0075713">
    <property type="term" value="P:establishment of integrated proviral latency"/>
    <property type="evidence" value="ECO:0007669"/>
    <property type="project" value="UniProtKB-KW"/>
</dbReference>
<evidence type="ECO:0000256" key="4">
    <source>
        <dbReference type="ARBA" id="ARBA00022801"/>
    </source>
</evidence>
<organism evidence="9">
    <name type="scientific">Siphoviridae sp. ctiuu37</name>
    <dbReference type="NCBI Taxonomy" id="2825628"/>
    <lineage>
        <taxon>Viruses</taxon>
        <taxon>Duplodnaviria</taxon>
        <taxon>Heunggongvirae</taxon>
        <taxon>Uroviricota</taxon>
        <taxon>Caudoviricetes</taxon>
    </lineage>
</organism>
<dbReference type="InterPro" id="IPR002104">
    <property type="entry name" value="Integrase_catalytic"/>
</dbReference>
<dbReference type="PANTHER" id="PTHR30349:SF41">
    <property type="entry name" value="INTEGRASE_RECOMBINASE PROTEIN MJ0367-RELATED"/>
    <property type="match status" value="1"/>
</dbReference>
<sequence length="368" mass="42517">MAKAKYTRQKNGYFQARVWDGTYHGTQKHYITIRSKKSSKDLEEKVAQYNNKIKNMEAVRDKHILFLDYAHKWLTVYKAEAANNTKRMYLNIIEKHMSQMAGVRLCDVLPIHYQMLLNDAAGKKRTQQQLLLCFSQIMRTAVHDRLYAANLYEDLKDAMKPIDYKADEKRPLTENEKKAMNDAELSPSDRIFVDILYATGLRCGEVLALTRFDIDFVEKTINVNKSIEFDDAGHPSIKCPKSHNGYRQVPIPPQLFSSLESYVRFCMRGTQLFSMRGGKLVSKSSYRRKWDRIIKAMNEVAEQPISGLTAHIFRHNYCTAMCYQIPRVSIKNIATLLGDSEAMVLRVYNHIMLEREDTAGAVEAALYM</sequence>
<dbReference type="PANTHER" id="PTHR30349">
    <property type="entry name" value="PHAGE INTEGRASE-RELATED"/>
    <property type="match status" value="1"/>
</dbReference>
<dbReference type="GO" id="GO:0015074">
    <property type="term" value="P:DNA integration"/>
    <property type="evidence" value="ECO:0007669"/>
    <property type="project" value="InterPro"/>
</dbReference>
<dbReference type="GO" id="GO:0003677">
    <property type="term" value="F:DNA binding"/>
    <property type="evidence" value="ECO:0007669"/>
    <property type="project" value="UniProtKB-KW"/>
</dbReference>
<proteinExistence type="inferred from homology"/>
<dbReference type="Pfam" id="PF00589">
    <property type="entry name" value="Phage_integrase"/>
    <property type="match status" value="1"/>
</dbReference>
<evidence type="ECO:0000259" key="8">
    <source>
        <dbReference type="PROSITE" id="PS51898"/>
    </source>
</evidence>
<evidence type="ECO:0000256" key="5">
    <source>
        <dbReference type="ARBA" id="ARBA00023125"/>
    </source>
</evidence>
<evidence type="ECO:0000313" key="9">
    <source>
        <dbReference type="EMBL" id="DAG02743.1"/>
    </source>
</evidence>
<dbReference type="EMBL" id="BK016214">
    <property type="protein sequence ID" value="DAG02743.1"/>
    <property type="molecule type" value="Genomic_DNA"/>
</dbReference>
<evidence type="ECO:0000256" key="2">
    <source>
        <dbReference type="ARBA" id="ARBA00016082"/>
    </source>
</evidence>
<dbReference type="CDD" id="cd01189">
    <property type="entry name" value="INT_ICEBs1_C_like"/>
    <property type="match status" value="1"/>
</dbReference>
<keyword evidence="6" id="KW-0233">DNA recombination</keyword>
<protein>
    <recommendedName>
        <fullName evidence="2">Integrase</fullName>
    </recommendedName>
</protein>
<keyword evidence="7" id="KW-1160">Virus entry into host cell</keyword>
<evidence type="ECO:0000256" key="3">
    <source>
        <dbReference type="ARBA" id="ARBA00022679"/>
    </source>
</evidence>
<dbReference type="GO" id="GO:0006310">
    <property type="term" value="P:DNA recombination"/>
    <property type="evidence" value="ECO:0007669"/>
    <property type="project" value="UniProtKB-KW"/>
</dbReference>
<dbReference type="InterPro" id="IPR013762">
    <property type="entry name" value="Integrase-like_cat_sf"/>
</dbReference>
<dbReference type="GO" id="GO:0016740">
    <property type="term" value="F:transferase activity"/>
    <property type="evidence" value="ECO:0007669"/>
    <property type="project" value="UniProtKB-KW"/>
</dbReference>
<name>A0A8S5V806_9CAUD</name>
<comment type="similarity">
    <text evidence="1">Belongs to the 'phage' integrase family.</text>
</comment>
<accession>A0A8S5V806</accession>
<keyword evidence="4" id="KW-0378">Hydrolase</keyword>
<keyword evidence="7" id="KW-1179">Viral genome integration</keyword>
<dbReference type="InterPro" id="IPR010998">
    <property type="entry name" value="Integrase_recombinase_N"/>
</dbReference>
<keyword evidence="3" id="KW-0808">Transferase</keyword>
<keyword evidence="7" id="KW-0229">DNA integration</keyword>
<evidence type="ECO:0000256" key="1">
    <source>
        <dbReference type="ARBA" id="ARBA00008857"/>
    </source>
</evidence>
<evidence type="ECO:0000256" key="7">
    <source>
        <dbReference type="ARBA" id="ARBA00023195"/>
    </source>
</evidence>
<evidence type="ECO:0000256" key="6">
    <source>
        <dbReference type="ARBA" id="ARBA00023172"/>
    </source>
</evidence>
<dbReference type="GO" id="GO:0044826">
    <property type="term" value="P:viral genome integration into host DNA"/>
    <property type="evidence" value="ECO:0007669"/>
    <property type="project" value="UniProtKB-KW"/>
</dbReference>
<dbReference type="Gene3D" id="1.10.443.10">
    <property type="entry name" value="Intergrase catalytic core"/>
    <property type="match status" value="1"/>
</dbReference>
<keyword evidence="5" id="KW-0238">DNA-binding</keyword>
<dbReference type="Gene3D" id="1.10.150.130">
    <property type="match status" value="1"/>
</dbReference>
<dbReference type="PROSITE" id="PS51898">
    <property type="entry name" value="TYR_RECOMBINASE"/>
    <property type="match status" value="1"/>
</dbReference>
<dbReference type="InterPro" id="IPR011010">
    <property type="entry name" value="DNA_brk_join_enz"/>
</dbReference>
<reference evidence="9" key="1">
    <citation type="journal article" date="2021" name="Proc. Natl. Acad. Sci. U.S.A.">
        <title>A Catalog of Tens of Thousands of Viruses from Human Metagenomes Reveals Hidden Associations with Chronic Diseases.</title>
        <authorList>
            <person name="Tisza M.J."/>
            <person name="Buck C.B."/>
        </authorList>
    </citation>
    <scope>NUCLEOTIDE SEQUENCE</scope>
    <source>
        <strain evidence="9">Ctiuu37</strain>
    </source>
</reference>